<evidence type="ECO:0000313" key="2">
    <source>
        <dbReference type="Proteomes" id="UP001056120"/>
    </source>
</evidence>
<protein>
    <submittedName>
        <fullName evidence="1">Uncharacterized protein</fullName>
    </submittedName>
</protein>
<accession>A0ACB9IGV0</accession>
<keyword evidence="2" id="KW-1185">Reference proteome</keyword>
<organism evidence="1 2">
    <name type="scientific">Smallanthus sonchifolius</name>
    <dbReference type="NCBI Taxonomy" id="185202"/>
    <lineage>
        <taxon>Eukaryota</taxon>
        <taxon>Viridiplantae</taxon>
        <taxon>Streptophyta</taxon>
        <taxon>Embryophyta</taxon>
        <taxon>Tracheophyta</taxon>
        <taxon>Spermatophyta</taxon>
        <taxon>Magnoliopsida</taxon>
        <taxon>eudicotyledons</taxon>
        <taxon>Gunneridae</taxon>
        <taxon>Pentapetalae</taxon>
        <taxon>asterids</taxon>
        <taxon>campanulids</taxon>
        <taxon>Asterales</taxon>
        <taxon>Asteraceae</taxon>
        <taxon>Asteroideae</taxon>
        <taxon>Heliantheae alliance</taxon>
        <taxon>Millerieae</taxon>
        <taxon>Smallanthus</taxon>
    </lineage>
</organism>
<evidence type="ECO:0000313" key="1">
    <source>
        <dbReference type="EMBL" id="KAI3806716.1"/>
    </source>
</evidence>
<dbReference type="Proteomes" id="UP001056120">
    <property type="component" value="Linkage Group LG08"/>
</dbReference>
<dbReference type="EMBL" id="CM042025">
    <property type="protein sequence ID" value="KAI3806716.1"/>
    <property type="molecule type" value="Genomic_DNA"/>
</dbReference>
<comment type="caution">
    <text evidence="1">The sequence shown here is derived from an EMBL/GenBank/DDBJ whole genome shotgun (WGS) entry which is preliminary data.</text>
</comment>
<reference evidence="1 2" key="2">
    <citation type="journal article" date="2022" name="Mol. Ecol. Resour.">
        <title>The genomes of chicory, endive, great burdock and yacon provide insights into Asteraceae paleo-polyploidization history and plant inulin production.</title>
        <authorList>
            <person name="Fan W."/>
            <person name="Wang S."/>
            <person name="Wang H."/>
            <person name="Wang A."/>
            <person name="Jiang F."/>
            <person name="Liu H."/>
            <person name="Zhao H."/>
            <person name="Xu D."/>
            <person name="Zhang Y."/>
        </authorList>
    </citation>
    <scope>NUCLEOTIDE SEQUENCE [LARGE SCALE GENOMIC DNA]</scope>
    <source>
        <strain evidence="2">cv. Yunnan</strain>
        <tissue evidence="1">Leaves</tissue>
    </source>
</reference>
<name>A0ACB9IGV0_9ASTR</name>
<gene>
    <name evidence="1" type="ORF">L1987_22630</name>
</gene>
<sequence length="217" mass="24774">MVVVLACLLTIFLLICIVFFYFRRYVERQLALAAATGYRGERTSMKLSEAHGLDPAVIAAFTSFTYSTIKDINIGQQVLECAVCLNEFHDHEALRLLTECSHVFHRDCIDEWLAIHVTCPVCRASLVPKPSQLSQETELPCGPVSQTKDHVSIELVHLKHDLAPPRKLSRSCSMGHLMVERTLENVDRYTLRLPNEYKMFLKTLSMGLTYHYFQKVV</sequence>
<proteinExistence type="predicted"/>
<reference evidence="2" key="1">
    <citation type="journal article" date="2022" name="Mol. Ecol. Resour.">
        <title>The genomes of chicory, endive, great burdock and yacon provide insights into Asteraceae palaeo-polyploidization history and plant inulin production.</title>
        <authorList>
            <person name="Fan W."/>
            <person name="Wang S."/>
            <person name="Wang H."/>
            <person name="Wang A."/>
            <person name="Jiang F."/>
            <person name="Liu H."/>
            <person name="Zhao H."/>
            <person name="Xu D."/>
            <person name="Zhang Y."/>
        </authorList>
    </citation>
    <scope>NUCLEOTIDE SEQUENCE [LARGE SCALE GENOMIC DNA]</scope>
    <source>
        <strain evidence="2">cv. Yunnan</strain>
    </source>
</reference>